<dbReference type="Proteomes" id="UP001175000">
    <property type="component" value="Unassembled WGS sequence"/>
</dbReference>
<keyword evidence="3" id="KW-1185">Reference proteome</keyword>
<sequence>MRVSIIAVMMQAAAYALVAPPATPASVDKRCTDLRNDCPNYIIFCINPDIRPSLCAICPNTCNCC</sequence>
<accession>A0AA40C553</accession>
<evidence type="ECO:0008006" key="4">
    <source>
        <dbReference type="Google" id="ProtNLM"/>
    </source>
</evidence>
<dbReference type="AlphaFoldDB" id="A0AA40C553"/>
<feature type="chain" id="PRO_5041328604" description="ShKT domain-containing protein" evidence="1">
    <location>
        <begin position="17"/>
        <end position="65"/>
    </location>
</feature>
<name>A0AA40C553_9PEZI</name>
<evidence type="ECO:0000313" key="2">
    <source>
        <dbReference type="EMBL" id="KAK0625806.1"/>
    </source>
</evidence>
<comment type="caution">
    <text evidence="2">The sequence shown here is derived from an EMBL/GenBank/DDBJ whole genome shotgun (WGS) entry which is preliminary data.</text>
</comment>
<protein>
    <recommendedName>
        <fullName evidence="4">ShKT domain-containing protein</fullName>
    </recommendedName>
</protein>
<proteinExistence type="predicted"/>
<organism evidence="2 3">
    <name type="scientific">Immersiella caudata</name>
    <dbReference type="NCBI Taxonomy" id="314043"/>
    <lineage>
        <taxon>Eukaryota</taxon>
        <taxon>Fungi</taxon>
        <taxon>Dikarya</taxon>
        <taxon>Ascomycota</taxon>
        <taxon>Pezizomycotina</taxon>
        <taxon>Sordariomycetes</taxon>
        <taxon>Sordariomycetidae</taxon>
        <taxon>Sordariales</taxon>
        <taxon>Lasiosphaeriaceae</taxon>
        <taxon>Immersiella</taxon>
    </lineage>
</organism>
<feature type="signal peptide" evidence="1">
    <location>
        <begin position="1"/>
        <end position="16"/>
    </location>
</feature>
<dbReference type="EMBL" id="JAULSU010000002">
    <property type="protein sequence ID" value="KAK0625806.1"/>
    <property type="molecule type" value="Genomic_DNA"/>
</dbReference>
<gene>
    <name evidence="2" type="ORF">B0T14DRAFT_508607</name>
</gene>
<keyword evidence="1" id="KW-0732">Signal</keyword>
<reference evidence="2" key="1">
    <citation type="submission" date="2023-06" db="EMBL/GenBank/DDBJ databases">
        <title>Genome-scale phylogeny and comparative genomics of the fungal order Sordariales.</title>
        <authorList>
            <consortium name="Lawrence Berkeley National Laboratory"/>
            <person name="Hensen N."/>
            <person name="Bonometti L."/>
            <person name="Westerberg I."/>
            <person name="Brannstrom I.O."/>
            <person name="Guillou S."/>
            <person name="Cros-Aarteil S."/>
            <person name="Calhoun S."/>
            <person name="Haridas S."/>
            <person name="Kuo A."/>
            <person name="Mondo S."/>
            <person name="Pangilinan J."/>
            <person name="Riley R."/>
            <person name="Labutti K."/>
            <person name="Andreopoulos B."/>
            <person name="Lipzen A."/>
            <person name="Chen C."/>
            <person name="Yanf M."/>
            <person name="Daum C."/>
            <person name="Ng V."/>
            <person name="Clum A."/>
            <person name="Steindorff A."/>
            <person name="Ohm R."/>
            <person name="Martin F."/>
            <person name="Silar P."/>
            <person name="Natvig D."/>
            <person name="Lalanne C."/>
            <person name="Gautier V."/>
            <person name="Ament-Velasquez S.L."/>
            <person name="Kruys A."/>
            <person name="Hutchinson M.I."/>
            <person name="Powell A.J."/>
            <person name="Barry K."/>
            <person name="Miller A.N."/>
            <person name="Grigoriev I.V."/>
            <person name="Debuchy R."/>
            <person name="Gladieux P."/>
            <person name="Thoren M.H."/>
            <person name="Johannesson H."/>
        </authorList>
    </citation>
    <scope>NUCLEOTIDE SEQUENCE</scope>
    <source>
        <strain evidence="2">CBS 606.72</strain>
    </source>
</reference>
<evidence type="ECO:0000256" key="1">
    <source>
        <dbReference type="SAM" id="SignalP"/>
    </source>
</evidence>
<evidence type="ECO:0000313" key="3">
    <source>
        <dbReference type="Proteomes" id="UP001175000"/>
    </source>
</evidence>